<evidence type="ECO:0000259" key="1">
    <source>
        <dbReference type="Pfam" id="PF05050"/>
    </source>
</evidence>
<evidence type="ECO:0000313" key="3">
    <source>
        <dbReference type="Proteomes" id="UP000319848"/>
    </source>
</evidence>
<comment type="caution">
    <text evidence="2">The sequence shown here is derived from an EMBL/GenBank/DDBJ whole genome shotgun (WGS) entry which is preliminary data.</text>
</comment>
<sequence length="294" mass="33423">MKTALYKLVSQLGYKIENKKKEQERRTKAVSGYGVTKQIPLLVKSFVFVQNIARKYQDLQITDYKDGVLMTFNGLKIYVESYEELFILNEVFVQNDYNFLTNEKVVVVDIGANIGTSCLFFSKMENVQKIYAFEPVPDTFMQATLNLELNKEISKVAQLNNFGLGKNNRDEVFLFDRNVKGNTGVRGAMSTSFKSENVVETNVVIKNAADQINAVIADNPDCKTVVKMDCEGGEYEIFESLSESGVIAKIDYLMMEWHDKGAEVLEEVLRKNGFICFSQRLEFNSGMIYAVKLK</sequence>
<dbReference type="Proteomes" id="UP000319848">
    <property type="component" value="Unassembled WGS sequence"/>
</dbReference>
<dbReference type="OrthoDB" id="9812600at2"/>
<dbReference type="InterPro" id="IPR006342">
    <property type="entry name" value="FkbM_mtfrase"/>
</dbReference>
<gene>
    <name evidence="2" type="ORF">IP98_01713</name>
</gene>
<dbReference type="PANTHER" id="PTHR34203:SF15">
    <property type="entry name" value="SLL1173 PROTEIN"/>
    <property type="match status" value="1"/>
</dbReference>
<organism evidence="2 3">
    <name type="scientific">Flavobacterium cauense R2A-7</name>
    <dbReference type="NCBI Taxonomy" id="1341154"/>
    <lineage>
        <taxon>Bacteria</taxon>
        <taxon>Pseudomonadati</taxon>
        <taxon>Bacteroidota</taxon>
        <taxon>Flavobacteriia</taxon>
        <taxon>Flavobacteriales</taxon>
        <taxon>Flavobacteriaceae</taxon>
        <taxon>Flavobacterium</taxon>
    </lineage>
</organism>
<accession>A0A562LWW1</accession>
<feature type="domain" description="Methyltransferase FkbM" evidence="1">
    <location>
        <begin position="109"/>
        <end position="275"/>
    </location>
</feature>
<keyword evidence="2" id="KW-0489">Methyltransferase</keyword>
<dbReference type="Gene3D" id="3.40.50.150">
    <property type="entry name" value="Vaccinia Virus protein VP39"/>
    <property type="match status" value="1"/>
</dbReference>
<dbReference type="NCBIfam" id="TIGR01444">
    <property type="entry name" value="fkbM_fam"/>
    <property type="match status" value="1"/>
</dbReference>
<dbReference type="PANTHER" id="PTHR34203">
    <property type="entry name" value="METHYLTRANSFERASE, FKBM FAMILY PROTEIN"/>
    <property type="match status" value="1"/>
</dbReference>
<dbReference type="InterPro" id="IPR029063">
    <property type="entry name" value="SAM-dependent_MTases_sf"/>
</dbReference>
<dbReference type="RefSeq" id="WP_035117405.1">
    <property type="nucleotide sequence ID" value="NZ_AVBI01000012.1"/>
</dbReference>
<dbReference type="EMBL" id="VLKQ01000007">
    <property type="protein sequence ID" value="TWI12139.1"/>
    <property type="molecule type" value="Genomic_DNA"/>
</dbReference>
<dbReference type="InterPro" id="IPR052514">
    <property type="entry name" value="SAM-dependent_MTase"/>
</dbReference>
<reference evidence="2 3" key="1">
    <citation type="journal article" date="2015" name="Stand. Genomic Sci.">
        <title>Genomic Encyclopedia of Bacterial and Archaeal Type Strains, Phase III: the genomes of soil and plant-associated and newly described type strains.</title>
        <authorList>
            <person name="Whitman W.B."/>
            <person name="Woyke T."/>
            <person name="Klenk H.P."/>
            <person name="Zhou Y."/>
            <person name="Lilburn T.G."/>
            <person name="Beck B.J."/>
            <person name="De Vos P."/>
            <person name="Vandamme P."/>
            <person name="Eisen J.A."/>
            <person name="Garrity G."/>
            <person name="Hugenholtz P."/>
            <person name="Kyrpides N.C."/>
        </authorList>
    </citation>
    <scope>NUCLEOTIDE SEQUENCE [LARGE SCALE GENOMIC DNA]</scope>
    <source>
        <strain evidence="2 3">CGMCC 1.7270</strain>
    </source>
</reference>
<evidence type="ECO:0000313" key="2">
    <source>
        <dbReference type="EMBL" id="TWI12139.1"/>
    </source>
</evidence>
<protein>
    <submittedName>
        <fullName evidence="2">FkbM family methyltransferase</fullName>
    </submittedName>
</protein>
<proteinExistence type="predicted"/>
<dbReference type="GO" id="GO:0032259">
    <property type="term" value="P:methylation"/>
    <property type="evidence" value="ECO:0007669"/>
    <property type="project" value="UniProtKB-KW"/>
</dbReference>
<name>A0A562LWW1_9FLAO</name>
<dbReference type="AlphaFoldDB" id="A0A562LWW1"/>
<keyword evidence="3" id="KW-1185">Reference proteome</keyword>
<keyword evidence="2" id="KW-0808">Transferase</keyword>
<dbReference type="Pfam" id="PF05050">
    <property type="entry name" value="Methyltransf_21"/>
    <property type="match status" value="1"/>
</dbReference>
<dbReference type="SUPFAM" id="SSF53335">
    <property type="entry name" value="S-adenosyl-L-methionine-dependent methyltransferases"/>
    <property type="match status" value="1"/>
</dbReference>
<dbReference type="GO" id="GO:0008168">
    <property type="term" value="F:methyltransferase activity"/>
    <property type="evidence" value="ECO:0007669"/>
    <property type="project" value="UniProtKB-KW"/>
</dbReference>